<dbReference type="OrthoDB" id="233888at2"/>
<feature type="region of interest" description="Disordered" evidence="1">
    <location>
        <begin position="320"/>
        <end position="340"/>
    </location>
</feature>
<evidence type="ECO:0000313" key="3">
    <source>
        <dbReference type="Proteomes" id="UP000245802"/>
    </source>
</evidence>
<dbReference type="EMBL" id="CP025958">
    <property type="protein sequence ID" value="AWM36956.1"/>
    <property type="molecule type" value="Genomic_DNA"/>
</dbReference>
<feature type="region of interest" description="Disordered" evidence="1">
    <location>
        <begin position="1"/>
        <end position="28"/>
    </location>
</feature>
<dbReference type="AlphaFoldDB" id="A0A2Z3H040"/>
<accession>A0A2Z3H040</accession>
<reference evidence="2 3" key="1">
    <citation type="submission" date="2018-01" db="EMBL/GenBank/DDBJ databases">
        <title>G. obscuriglobus.</title>
        <authorList>
            <person name="Franke J."/>
            <person name="Blomberg W."/>
            <person name="Selmecki A."/>
        </authorList>
    </citation>
    <scope>NUCLEOTIDE SEQUENCE [LARGE SCALE GENOMIC DNA]</scope>
    <source>
        <strain evidence="2 3">DSM 5831</strain>
    </source>
</reference>
<dbReference type="KEGG" id="gog:C1280_07940"/>
<protein>
    <submittedName>
        <fullName evidence="2">Uncharacterized protein</fullName>
    </submittedName>
</protein>
<evidence type="ECO:0000256" key="1">
    <source>
        <dbReference type="SAM" id="MobiDB-lite"/>
    </source>
</evidence>
<name>A0A2Z3H040_9BACT</name>
<organism evidence="2 3">
    <name type="scientific">Gemmata obscuriglobus</name>
    <dbReference type="NCBI Taxonomy" id="114"/>
    <lineage>
        <taxon>Bacteria</taxon>
        <taxon>Pseudomonadati</taxon>
        <taxon>Planctomycetota</taxon>
        <taxon>Planctomycetia</taxon>
        <taxon>Gemmatales</taxon>
        <taxon>Gemmataceae</taxon>
        <taxon>Gemmata</taxon>
    </lineage>
</organism>
<feature type="compositionally biased region" description="Basic residues" evidence="1">
    <location>
        <begin position="320"/>
        <end position="331"/>
    </location>
</feature>
<gene>
    <name evidence="2" type="ORF">C1280_07940</name>
</gene>
<evidence type="ECO:0000313" key="2">
    <source>
        <dbReference type="EMBL" id="AWM36956.1"/>
    </source>
</evidence>
<proteinExistence type="predicted"/>
<sequence length="388" mass="41455">MVTRNTATAPNESDHPGPWPPGAPEPTALTRFWDAADALPELATALTDWGRRLGPEFDLVRPFLRLAPSGASRADPDEREHEVDAPALAGAVADALGLRREPARDPAPRAAHVGPLTGAAGARYTCFLVLTGTVAAARALAPHLGTGGDGPPLLLCTSRVVAADPALRRDGRGAVPLAAAVAAAGPGRLRPVSPLEAALAWAAQVARPRAGDWQPRNALWHGGGAWSVTFAGKTALLGDRIGLWYVARLIQAKRRHIRAAELRDVVRGRASPAPYRGDTAADDERVSRELADEIARARGDHDWARVERLQDQFHAIVGRAHAHRGPGRRGRRLGDESTSLRTSVKNAIDHVIGALERPLPELARHLHASIETGAELRYAPVPDVEWEV</sequence>
<dbReference type="RefSeq" id="WP_010033112.1">
    <property type="nucleotide sequence ID" value="NZ_CP025958.1"/>
</dbReference>
<keyword evidence="3" id="KW-1185">Reference proteome</keyword>
<dbReference type="Proteomes" id="UP000245802">
    <property type="component" value="Chromosome"/>
</dbReference>
<feature type="compositionally biased region" description="Polar residues" evidence="1">
    <location>
        <begin position="1"/>
        <end position="11"/>
    </location>
</feature>